<dbReference type="Proteomes" id="UP000007148">
    <property type="component" value="Unassembled WGS sequence"/>
</dbReference>
<dbReference type="SUPFAM" id="SSF52151">
    <property type="entry name" value="FabD/lysophospholipase-like"/>
    <property type="match status" value="1"/>
</dbReference>
<comment type="caution">
    <text evidence="7">The sequence shown here is derived from an EMBL/GenBank/DDBJ whole genome shotgun (WGS) entry which is preliminary data.</text>
</comment>
<accession>G4TUQ9</accession>
<dbReference type="EMBL" id="CAFZ01000391">
    <property type="protein sequence ID" value="CCA75052.1"/>
    <property type="molecule type" value="Genomic_DNA"/>
</dbReference>
<dbReference type="GO" id="GO:0019369">
    <property type="term" value="P:arachidonate metabolic process"/>
    <property type="evidence" value="ECO:0007669"/>
    <property type="project" value="TreeGrafter"/>
</dbReference>
<evidence type="ECO:0000256" key="3">
    <source>
        <dbReference type="ARBA" id="ARBA00023098"/>
    </source>
</evidence>
<evidence type="ECO:0000313" key="7">
    <source>
        <dbReference type="EMBL" id="CCA75052.1"/>
    </source>
</evidence>
<evidence type="ECO:0000256" key="4">
    <source>
        <dbReference type="PROSITE-ProRule" id="PRU01161"/>
    </source>
</evidence>
<protein>
    <recommendedName>
        <fullName evidence="6">PNPLA domain-containing protein</fullName>
    </recommendedName>
</protein>
<keyword evidence="5" id="KW-1133">Transmembrane helix</keyword>
<dbReference type="InterPro" id="IPR002641">
    <property type="entry name" value="PNPLA_dom"/>
</dbReference>
<dbReference type="OrthoDB" id="630895at2759"/>
<evidence type="ECO:0000256" key="1">
    <source>
        <dbReference type="ARBA" id="ARBA00022801"/>
    </source>
</evidence>
<evidence type="ECO:0000256" key="2">
    <source>
        <dbReference type="ARBA" id="ARBA00022963"/>
    </source>
</evidence>
<gene>
    <name evidence="7" type="ORF">PIIN_09037</name>
</gene>
<evidence type="ECO:0000256" key="5">
    <source>
        <dbReference type="SAM" id="Phobius"/>
    </source>
</evidence>
<dbReference type="GO" id="GO:0016020">
    <property type="term" value="C:membrane"/>
    <property type="evidence" value="ECO:0007669"/>
    <property type="project" value="TreeGrafter"/>
</dbReference>
<dbReference type="GO" id="GO:0047499">
    <property type="term" value="F:calcium-independent phospholipase A2 activity"/>
    <property type="evidence" value="ECO:0007669"/>
    <property type="project" value="TreeGrafter"/>
</dbReference>
<proteinExistence type="predicted"/>
<dbReference type="GO" id="GO:0016042">
    <property type="term" value="P:lipid catabolic process"/>
    <property type="evidence" value="ECO:0007669"/>
    <property type="project" value="UniProtKB-KW"/>
</dbReference>
<dbReference type="InterPro" id="IPR016035">
    <property type="entry name" value="Acyl_Trfase/lysoPLipase"/>
</dbReference>
<name>G4TUQ9_SERID</name>
<dbReference type="PROSITE" id="PS51635">
    <property type="entry name" value="PNPLA"/>
    <property type="match status" value="1"/>
</dbReference>
<keyword evidence="2" id="KW-0442">Lipid degradation</keyword>
<dbReference type="Gene3D" id="3.40.1090.10">
    <property type="entry name" value="Cytosolic phospholipase A2 catalytic domain"/>
    <property type="match status" value="1"/>
</dbReference>
<feature type="domain" description="PNPLA" evidence="6">
    <location>
        <begin position="8"/>
        <end position="199"/>
    </location>
</feature>
<dbReference type="AlphaFoldDB" id="G4TUQ9"/>
<comment type="caution">
    <text evidence="4">Lacks conserved residue(s) required for the propagation of feature annotation.</text>
</comment>
<keyword evidence="8" id="KW-1185">Reference proteome</keyword>
<organism evidence="7 8">
    <name type="scientific">Serendipita indica (strain DSM 11827)</name>
    <name type="common">Root endophyte fungus</name>
    <name type="synonym">Piriformospora indica</name>
    <dbReference type="NCBI Taxonomy" id="1109443"/>
    <lineage>
        <taxon>Eukaryota</taxon>
        <taxon>Fungi</taxon>
        <taxon>Dikarya</taxon>
        <taxon>Basidiomycota</taxon>
        <taxon>Agaricomycotina</taxon>
        <taxon>Agaricomycetes</taxon>
        <taxon>Sebacinales</taxon>
        <taxon>Serendipitaceae</taxon>
        <taxon>Serendipita</taxon>
    </lineage>
</organism>
<dbReference type="PANTHER" id="PTHR24185">
    <property type="entry name" value="CALCIUM-INDEPENDENT PHOSPHOLIPASE A2-GAMMA"/>
    <property type="match status" value="1"/>
</dbReference>
<keyword evidence="1" id="KW-0378">Hydrolase</keyword>
<keyword evidence="5" id="KW-0472">Membrane</keyword>
<dbReference type="HOGENOM" id="CLU_621294_0_0_1"/>
<evidence type="ECO:0000259" key="6">
    <source>
        <dbReference type="PROSITE" id="PS51635"/>
    </source>
</evidence>
<dbReference type="PANTHER" id="PTHR24185:SF1">
    <property type="entry name" value="CALCIUM-INDEPENDENT PHOSPHOLIPASE A2-GAMMA"/>
    <property type="match status" value="1"/>
</dbReference>
<keyword evidence="5" id="KW-0812">Transmembrane</keyword>
<evidence type="ECO:0000313" key="8">
    <source>
        <dbReference type="Proteomes" id="UP000007148"/>
    </source>
</evidence>
<dbReference type="InParanoid" id="G4TUQ9"/>
<feature type="transmembrane region" description="Helical" evidence="5">
    <location>
        <begin position="6"/>
        <end position="28"/>
    </location>
</feature>
<dbReference type="GO" id="GO:0046486">
    <property type="term" value="P:glycerolipid metabolic process"/>
    <property type="evidence" value="ECO:0007669"/>
    <property type="project" value="UniProtKB-ARBA"/>
</dbReference>
<feature type="transmembrane region" description="Helical" evidence="5">
    <location>
        <begin position="40"/>
        <end position="62"/>
    </location>
</feature>
<keyword evidence="3" id="KW-0443">Lipid metabolism</keyword>
<sequence length="441" mass="49145">MDPPSRAILVLDGGFTALSQLLILAEIWRRLRYDLKREIPAPFAVFNLIVGSGAGGVVAILLGRMKLSIEDAIQRYLDLGREESLIQNLDKRNRSRNLENAIHRAIRNHHAENFKLNAGSEYGNCCITTADPRNLGHTCLLRTYLSDTEEPSITLGTALRITGTTFQSHKSVFVAQSCHSHQIFVDGSSSLPNPIHLALGEVKRLYGRDMTNAVIISLGAGRESILSVDPTPSNHLTFQRMSVSAEETSNSVEQSFYESGIFFRLGVQRGLEDLHHHGGAWQNHTEASTSAYLNETNVNHLIDRVVALLRDRVPPLEAIAALAQVDPTSQLQEASVTLINPEIGKETLKPRFPPNVMRQHGNKTRTRRARTLTAPCLPPHIMRCGKERSSAFIYRHAAAIWKELPPAWWLVDPTKFGFPFYVVVLARLGTRVDTRLFWASG</sequence>
<dbReference type="STRING" id="1109443.G4TUQ9"/>
<reference evidence="7 8" key="1">
    <citation type="journal article" date="2011" name="PLoS Pathog.">
        <title>Endophytic Life Strategies Decoded by Genome and Transcriptome Analyses of the Mutualistic Root Symbiont Piriformospora indica.</title>
        <authorList>
            <person name="Zuccaro A."/>
            <person name="Lahrmann U."/>
            <person name="Guldener U."/>
            <person name="Langen G."/>
            <person name="Pfiffi S."/>
            <person name="Biedenkopf D."/>
            <person name="Wong P."/>
            <person name="Samans B."/>
            <person name="Grimm C."/>
            <person name="Basiewicz M."/>
            <person name="Murat C."/>
            <person name="Martin F."/>
            <person name="Kogel K.H."/>
        </authorList>
    </citation>
    <scope>NUCLEOTIDE SEQUENCE [LARGE SCALE GENOMIC DNA]</scope>
    <source>
        <strain evidence="7 8">DSM 11827</strain>
    </source>
</reference>